<dbReference type="GO" id="GO:0055085">
    <property type="term" value="P:transmembrane transport"/>
    <property type="evidence" value="ECO:0007669"/>
    <property type="project" value="InterPro"/>
</dbReference>
<evidence type="ECO:0000256" key="7">
    <source>
        <dbReference type="RuleBase" id="RU363032"/>
    </source>
</evidence>
<keyword evidence="4 7" id="KW-0812">Transmembrane</keyword>
<reference evidence="10" key="2">
    <citation type="submission" date="2020-09" db="EMBL/GenBank/DDBJ databases">
        <authorList>
            <person name="Sun Q."/>
            <person name="Zhou Y."/>
        </authorList>
    </citation>
    <scope>NUCLEOTIDE SEQUENCE</scope>
    <source>
        <strain evidence="10">CGMCC 1.15388</strain>
    </source>
</reference>
<keyword evidence="6 7" id="KW-0472">Membrane</keyword>
<dbReference type="EMBL" id="BMIS01000003">
    <property type="protein sequence ID" value="GGE63805.1"/>
    <property type="molecule type" value="Genomic_DNA"/>
</dbReference>
<evidence type="ECO:0000256" key="8">
    <source>
        <dbReference type="SAM" id="MobiDB-lite"/>
    </source>
</evidence>
<reference evidence="10" key="1">
    <citation type="journal article" date="2014" name="Int. J. Syst. Evol. Microbiol.">
        <title>Complete genome sequence of Corynebacterium casei LMG S-19264T (=DSM 44701T), isolated from a smear-ripened cheese.</title>
        <authorList>
            <consortium name="US DOE Joint Genome Institute (JGI-PGF)"/>
            <person name="Walter F."/>
            <person name="Albersmeier A."/>
            <person name="Kalinowski J."/>
            <person name="Ruckert C."/>
        </authorList>
    </citation>
    <scope>NUCLEOTIDE SEQUENCE</scope>
    <source>
        <strain evidence="10">CGMCC 1.15388</strain>
    </source>
</reference>
<dbReference type="PROSITE" id="PS50928">
    <property type="entry name" value="ABC_TM1"/>
    <property type="match status" value="1"/>
</dbReference>
<dbReference type="SUPFAM" id="SSF161098">
    <property type="entry name" value="MetI-like"/>
    <property type="match status" value="1"/>
</dbReference>
<keyword evidence="2 7" id="KW-0813">Transport</keyword>
<feature type="transmembrane region" description="Helical" evidence="7">
    <location>
        <begin position="116"/>
        <end position="140"/>
    </location>
</feature>
<dbReference type="PANTHER" id="PTHR43744:SF12">
    <property type="entry name" value="ABC TRANSPORTER PERMEASE PROTEIN MG189-RELATED"/>
    <property type="match status" value="1"/>
</dbReference>
<dbReference type="InterPro" id="IPR035906">
    <property type="entry name" value="MetI-like_sf"/>
</dbReference>
<accession>A0A917AR32</accession>
<dbReference type="Gene3D" id="1.10.3720.10">
    <property type="entry name" value="MetI-like"/>
    <property type="match status" value="1"/>
</dbReference>
<evidence type="ECO:0000256" key="1">
    <source>
        <dbReference type="ARBA" id="ARBA00004651"/>
    </source>
</evidence>
<feature type="transmembrane region" description="Helical" evidence="7">
    <location>
        <begin position="152"/>
        <end position="176"/>
    </location>
</feature>
<comment type="caution">
    <text evidence="10">The sequence shown here is derived from an EMBL/GenBank/DDBJ whole genome shotgun (WGS) entry which is preliminary data.</text>
</comment>
<evidence type="ECO:0000313" key="10">
    <source>
        <dbReference type="EMBL" id="GGE63805.1"/>
    </source>
</evidence>
<sequence>MSRTTATIDPAELKAAGTARQTDSSAPNADRPRRRFNWGKVFAWAVMIALLIITVFPFYWMLRTSLTSNSALYANDMSLLPTDFDLGGFARVFGLQSPEEAIAQGGSGASIDFWRYLLNSVVVATAITVCQVFFSAMAAYAFSRLHWRGRDFVFSLFLLSLMVPLIYTLLPNFLLIRDLGLIDTLLGIMLPSLFMTPFAIFFLRQFFMNVPTEIEEAALIDGAGKIRIFFRLIIPMTVGPITTVAILTYMNAWNDYLWPLMVSYTDDSRVLTVALGNFTEQTPQTGPDWAGLMAATLVAALPMLLLFLFFARRIVNSIGFSGIK</sequence>
<dbReference type="CDD" id="cd06261">
    <property type="entry name" value="TM_PBP2"/>
    <property type="match status" value="1"/>
</dbReference>
<feature type="region of interest" description="Disordered" evidence="8">
    <location>
        <begin position="1"/>
        <end position="31"/>
    </location>
</feature>
<gene>
    <name evidence="10" type="ORF">GCM10011401_08670</name>
</gene>
<comment type="similarity">
    <text evidence="7">Belongs to the binding-protein-dependent transport system permease family.</text>
</comment>
<dbReference type="Proteomes" id="UP000633136">
    <property type="component" value="Unassembled WGS sequence"/>
</dbReference>
<feature type="transmembrane region" description="Helical" evidence="7">
    <location>
        <begin position="228"/>
        <end position="250"/>
    </location>
</feature>
<evidence type="ECO:0000313" key="11">
    <source>
        <dbReference type="Proteomes" id="UP000633136"/>
    </source>
</evidence>
<dbReference type="PANTHER" id="PTHR43744">
    <property type="entry name" value="ABC TRANSPORTER PERMEASE PROTEIN MG189-RELATED-RELATED"/>
    <property type="match status" value="1"/>
</dbReference>
<evidence type="ECO:0000256" key="4">
    <source>
        <dbReference type="ARBA" id="ARBA00022692"/>
    </source>
</evidence>
<feature type="domain" description="ABC transmembrane type-1" evidence="9">
    <location>
        <begin position="117"/>
        <end position="310"/>
    </location>
</feature>
<dbReference type="GO" id="GO:0005886">
    <property type="term" value="C:plasma membrane"/>
    <property type="evidence" value="ECO:0007669"/>
    <property type="project" value="UniProtKB-SubCell"/>
</dbReference>
<evidence type="ECO:0000256" key="6">
    <source>
        <dbReference type="ARBA" id="ARBA00023136"/>
    </source>
</evidence>
<dbReference type="Pfam" id="PF00528">
    <property type="entry name" value="BPD_transp_1"/>
    <property type="match status" value="1"/>
</dbReference>
<protein>
    <submittedName>
        <fullName evidence="10">Sugar ABC transporter permease</fullName>
    </submittedName>
</protein>
<dbReference type="InterPro" id="IPR000515">
    <property type="entry name" value="MetI-like"/>
</dbReference>
<evidence type="ECO:0000256" key="5">
    <source>
        <dbReference type="ARBA" id="ARBA00022989"/>
    </source>
</evidence>
<organism evidence="10 11">
    <name type="scientific">Nesterenkonia cremea</name>
    <dbReference type="NCBI Taxonomy" id="1882340"/>
    <lineage>
        <taxon>Bacteria</taxon>
        <taxon>Bacillati</taxon>
        <taxon>Actinomycetota</taxon>
        <taxon>Actinomycetes</taxon>
        <taxon>Micrococcales</taxon>
        <taxon>Micrococcaceae</taxon>
        <taxon>Nesterenkonia</taxon>
    </lineage>
</organism>
<evidence type="ECO:0000256" key="2">
    <source>
        <dbReference type="ARBA" id="ARBA00022448"/>
    </source>
</evidence>
<feature type="transmembrane region" description="Helical" evidence="7">
    <location>
        <begin position="289"/>
        <end position="311"/>
    </location>
</feature>
<keyword evidence="11" id="KW-1185">Reference proteome</keyword>
<evidence type="ECO:0000259" key="9">
    <source>
        <dbReference type="PROSITE" id="PS50928"/>
    </source>
</evidence>
<dbReference type="RefSeq" id="WP_229658789.1">
    <property type="nucleotide sequence ID" value="NZ_BMIS01000003.1"/>
</dbReference>
<feature type="transmembrane region" description="Helical" evidence="7">
    <location>
        <begin position="188"/>
        <end position="207"/>
    </location>
</feature>
<keyword evidence="5 7" id="KW-1133">Transmembrane helix</keyword>
<name>A0A917AR32_9MICC</name>
<evidence type="ECO:0000256" key="3">
    <source>
        <dbReference type="ARBA" id="ARBA00022475"/>
    </source>
</evidence>
<dbReference type="AlphaFoldDB" id="A0A917AR32"/>
<feature type="transmembrane region" description="Helical" evidence="7">
    <location>
        <begin position="41"/>
        <end position="62"/>
    </location>
</feature>
<proteinExistence type="inferred from homology"/>
<keyword evidence="3" id="KW-1003">Cell membrane</keyword>
<comment type="subcellular location">
    <subcellularLocation>
        <location evidence="1 7">Cell membrane</location>
        <topology evidence="1 7">Multi-pass membrane protein</topology>
    </subcellularLocation>
</comment>